<evidence type="ECO:0000313" key="7">
    <source>
        <dbReference type="Proteomes" id="UP000076404"/>
    </source>
</evidence>
<dbReference type="PANTHER" id="PTHR43585">
    <property type="entry name" value="FUMIPYRROLE BIOSYNTHESIS PROTEIN C"/>
    <property type="match status" value="1"/>
</dbReference>
<dbReference type="InterPro" id="IPR011761">
    <property type="entry name" value="ATP-grasp"/>
</dbReference>
<protein>
    <recommendedName>
        <fullName evidence="5">ATP-grasp domain-containing protein</fullName>
    </recommendedName>
</protein>
<reference evidence="6 7" key="2">
    <citation type="journal article" date="2016" name="Environ. Microbiol. Rep.">
        <title>Metagenomic evidence for the presence of phototrophic Gemmatimonadetes bacteria in diverse environments.</title>
        <authorList>
            <person name="Zeng Y."/>
            <person name="Baumbach J."/>
            <person name="Barbosa E.G."/>
            <person name="Azevedo V."/>
            <person name="Zhang C."/>
            <person name="Koblizek M."/>
        </authorList>
    </citation>
    <scope>NUCLEOTIDE SEQUENCE [LARGE SCALE GENOMIC DNA]</scope>
    <source>
        <strain evidence="6 7">AP64</strain>
    </source>
</reference>
<dbReference type="Proteomes" id="UP000076404">
    <property type="component" value="Chromosome"/>
</dbReference>
<dbReference type="PANTHER" id="PTHR43585:SF2">
    <property type="entry name" value="ATP-GRASP ENZYME FSQD"/>
    <property type="match status" value="1"/>
</dbReference>
<feature type="domain" description="ATP-grasp" evidence="5">
    <location>
        <begin position="119"/>
        <end position="313"/>
    </location>
</feature>
<keyword evidence="1" id="KW-0436">Ligase</keyword>
<organism evidence="6 7">
    <name type="scientific">Gemmatimonas phototrophica</name>
    <dbReference type="NCBI Taxonomy" id="1379270"/>
    <lineage>
        <taxon>Bacteria</taxon>
        <taxon>Pseudomonadati</taxon>
        <taxon>Gemmatimonadota</taxon>
        <taxon>Gemmatimonadia</taxon>
        <taxon>Gemmatimonadales</taxon>
        <taxon>Gemmatimonadaceae</taxon>
        <taxon>Gemmatimonas</taxon>
    </lineage>
</organism>
<dbReference type="Gene3D" id="3.40.50.20">
    <property type="match status" value="1"/>
</dbReference>
<name>A0A145Q2V0_9BACT</name>
<evidence type="ECO:0000313" key="6">
    <source>
        <dbReference type="EMBL" id="AMW06682.1"/>
    </source>
</evidence>
<dbReference type="SMART" id="SM01209">
    <property type="entry name" value="GARS_A"/>
    <property type="match status" value="1"/>
</dbReference>
<dbReference type="KEGG" id="gph:GEMMAAP_08170"/>
<dbReference type="InterPro" id="IPR052032">
    <property type="entry name" value="ATP-dep_AA_Ligase"/>
</dbReference>
<keyword evidence="3 4" id="KW-0067">ATP-binding</keyword>
<dbReference type="Gene3D" id="3.30.470.20">
    <property type="entry name" value="ATP-grasp fold, B domain"/>
    <property type="match status" value="1"/>
</dbReference>
<dbReference type="eggNOG" id="COG0151">
    <property type="taxonomic scope" value="Bacteria"/>
</dbReference>
<dbReference type="STRING" id="1379270.GEMMAAP_08170"/>
<dbReference type="InterPro" id="IPR003806">
    <property type="entry name" value="ATP-grasp_PylC-type"/>
</dbReference>
<evidence type="ECO:0000259" key="5">
    <source>
        <dbReference type="PROSITE" id="PS50975"/>
    </source>
</evidence>
<gene>
    <name evidence="6" type="ORF">GEMMAAP_08170</name>
</gene>
<evidence type="ECO:0000256" key="3">
    <source>
        <dbReference type="ARBA" id="ARBA00022840"/>
    </source>
</evidence>
<evidence type="ECO:0000256" key="2">
    <source>
        <dbReference type="ARBA" id="ARBA00022741"/>
    </source>
</evidence>
<dbReference type="InterPro" id="IPR013815">
    <property type="entry name" value="ATP_grasp_subdomain_1"/>
</dbReference>
<dbReference type="Pfam" id="PF02655">
    <property type="entry name" value="ATP-grasp_3"/>
    <property type="match status" value="1"/>
</dbReference>
<accession>A0A145Q2V0</accession>
<dbReference type="GO" id="GO:0046872">
    <property type="term" value="F:metal ion binding"/>
    <property type="evidence" value="ECO:0007669"/>
    <property type="project" value="InterPro"/>
</dbReference>
<keyword evidence="7" id="KW-1185">Reference proteome</keyword>
<proteinExistence type="predicted"/>
<dbReference type="EMBL" id="CP011454">
    <property type="protein sequence ID" value="AMW06682.1"/>
    <property type="molecule type" value="Genomic_DNA"/>
</dbReference>
<dbReference type="SUPFAM" id="SSF56059">
    <property type="entry name" value="Glutathione synthetase ATP-binding domain-like"/>
    <property type="match status" value="1"/>
</dbReference>
<evidence type="ECO:0000256" key="4">
    <source>
        <dbReference type="PROSITE-ProRule" id="PRU00409"/>
    </source>
</evidence>
<reference evidence="6 7" key="1">
    <citation type="journal article" date="2014" name="Proc. Natl. Acad. Sci. U.S.A.">
        <title>Functional type 2 photosynthetic reaction centers found in the rare bacterial phylum Gemmatimonadetes.</title>
        <authorList>
            <person name="Zeng Y."/>
            <person name="Feng F."/>
            <person name="Medova H."/>
            <person name="Dean J."/>
            <person name="Koblizek M."/>
        </authorList>
    </citation>
    <scope>NUCLEOTIDE SEQUENCE [LARGE SCALE GENOMIC DNA]</scope>
    <source>
        <strain evidence="6 7">AP64</strain>
    </source>
</reference>
<dbReference type="OrthoDB" id="24041at2"/>
<keyword evidence="2 4" id="KW-0547">Nucleotide-binding</keyword>
<dbReference type="GO" id="GO:0005524">
    <property type="term" value="F:ATP binding"/>
    <property type="evidence" value="ECO:0007669"/>
    <property type="project" value="UniProtKB-UniRule"/>
</dbReference>
<dbReference type="PROSITE" id="PS50975">
    <property type="entry name" value="ATP_GRASP"/>
    <property type="match status" value="1"/>
</dbReference>
<dbReference type="GO" id="GO:0016874">
    <property type="term" value="F:ligase activity"/>
    <property type="evidence" value="ECO:0007669"/>
    <property type="project" value="UniProtKB-KW"/>
</dbReference>
<dbReference type="Gene3D" id="3.30.1490.20">
    <property type="entry name" value="ATP-grasp fold, A domain"/>
    <property type="match status" value="1"/>
</dbReference>
<sequence>MSKTVLMITPGFPGEMPLFTRGLSEQGATVLGVADGPASDLPELARRHLSDYLQVPDLFSNVPSAIDQIRRWLGARTLDRVCCLWEPGIELAAQIREALDVPGQGYEQSLKFRNKDLMKQALADGGVRVPHHAVASTAAEVWAAAEQVGYPLIIKPIAGAGSMDTFRCDDAKAVAAAIAQLGHIETVDVEEFIDGEEFTYDTICAGGDIKYFHVGHYRPRPLIARTNEWISPQTLSYRHLDDPWVTDGIALGEQVIKILGYDTGFTHMEWYRKSNGEVVFGEIGARPPGARTVDLMNFASNVDLFAGWAEAELHGAFSLTVERPYNCACITKRAHGQGRIQRIEGLDRIKSRLGDAICTIDLLTLGSPRRDWKSTLLSDGYVTLRHPDWQTCKDMADFVGTDLHLYAG</sequence>
<evidence type="ECO:0000256" key="1">
    <source>
        <dbReference type="ARBA" id="ARBA00022598"/>
    </source>
</evidence>
<dbReference type="AlphaFoldDB" id="A0A145Q2V0"/>